<feature type="region of interest" description="Disordered" evidence="2">
    <location>
        <begin position="304"/>
        <end position="329"/>
    </location>
</feature>
<dbReference type="InterPro" id="IPR036179">
    <property type="entry name" value="Ig-like_dom_sf"/>
</dbReference>
<dbReference type="InterPro" id="IPR033593">
    <property type="entry name" value="N-RASSF"/>
</dbReference>
<dbReference type="PROSITE" id="PS50026">
    <property type="entry name" value="EGF_3"/>
    <property type="match status" value="1"/>
</dbReference>
<dbReference type="OrthoDB" id="4062651at2759"/>
<evidence type="ECO:0000256" key="3">
    <source>
        <dbReference type="SAM" id="SignalP"/>
    </source>
</evidence>
<evidence type="ECO:0000313" key="5">
    <source>
        <dbReference type="EMBL" id="TNN53431.1"/>
    </source>
</evidence>
<dbReference type="InterPro" id="IPR013783">
    <property type="entry name" value="Ig-like_fold"/>
</dbReference>
<reference evidence="5 6" key="1">
    <citation type="submission" date="2019-03" db="EMBL/GenBank/DDBJ databases">
        <title>First draft genome of Liparis tanakae, snailfish: a comprehensive survey of snailfish specific genes.</title>
        <authorList>
            <person name="Kim W."/>
            <person name="Song I."/>
            <person name="Jeong J.-H."/>
            <person name="Kim D."/>
            <person name="Kim S."/>
            <person name="Ryu S."/>
            <person name="Song J.Y."/>
            <person name="Lee S.K."/>
        </authorList>
    </citation>
    <scope>NUCLEOTIDE SEQUENCE [LARGE SCALE GENOMIC DNA]</scope>
    <source>
        <tissue evidence="5">Muscle</tissue>
    </source>
</reference>
<dbReference type="PANTHER" id="PTHR15286:SF10">
    <property type="entry name" value="RAS ASSOCIATION DOMAIN-CONTAINING PROTEIN 9"/>
    <property type="match status" value="1"/>
</dbReference>
<accession>A0A4Z2GJQ4</accession>
<proteinExistence type="predicted"/>
<keyword evidence="5" id="KW-0675">Receptor</keyword>
<keyword evidence="1" id="KW-0245">EGF-like domain</keyword>
<feature type="region of interest" description="Disordered" evidence="2">
    <location>
        <begin position="385"/>
        <end position="456"/>
    </location>
</feature>
<feature type="chain" id="PRO_5021247625" evidence="3">
    <location>
        <begin position="18"/>
        <end position="456"/>
    </location>
</feature>
<feature type="compositionally biased region" description="Basic and acidic residues" evidence="2">
    <location>
        <begin position="304"/>
        <end position="316"/>
    </location>
</feature>
<dbReference type="PANTHER" id="PTHR15286">
    <property type="entry name" value="RAS-ASSOCIATING DOMAIN CONTAINING PROTEIN"/>
    <property type="match status" value="1"/>
</dbReference>
<keyword evidence="5" id="KW-0808">Transferase</keyword>
<dbReference type="Gene3D" id="2.170.300.10">
    <property type="entry name" value="Tie2 ligand-binding domain superfamily"/>
    <property type="match status" value="1"/>
</dbReference>
<dbReference type="Proteomes" id="UP000314294">
    <property type="component" value="Unassembled WGS sequence"/>
</dbReference>
<dbReference type="AlphaFoldDB" id="A0A4Z2GJQ4"/>
<dbReference type="EMBL" id="SRLO01000516">
    <property type="protein sequence ID" value="TNN53431.1"/>
    <property type="molecule type" value="Genomic_DNA"/>
</dbReference>
<dbReference type="SUPFAM" id="SSF48726">
    <property type="entry name" value="Immunoglobulin"/>
    <property type="match status" value="1"/>
</dbReference>
<keyword evidence="6" id="KW-1185">Reference proteome</keyword>
<name>A0A4Z2GJQ4_9TELE</name>
<dbReference type="PROSITE" id="PS01186">
    <property type="entry name" value="EGF_2"/>
    <property type="match status" value="1"/>
</dbReference>
<comment type="caution">
    <text evidence="5">The sequence shown here is derived from an EMBL/GenBank/DDBJ whole genome shotgun (WGS) entry which is preliminary data.</text>
</comment>
<keyword evidence="1" id="KW-1015">Disulfide bond</keyword>
<dbReference type="PROSITE" id="PS00022">
    <property type="entry name" value="EGF_1"/>
    <property type="match status" value="1"/>
</dbReference>
<evidence type="ECO:0000313" key="6">
    <source>
        <dbReference type="Proteomes" id="UP000314294"/>
    </source>
</evidence>
<dbReference type="GO" id="GO:0016301">
    <property type="term" value="F:kinase activity"/>
    <property type="evidence" value="ECO:0007669"/>
    <property type="project" value="UniProtKB-KW"/>
</dbReference>
<gene>
    <name evidence="5" type="primary">TIE1_0</name>
    <name evidence="5" type="ORF">EYF80_036341</name>
</gene>
<keyword evidence="3" id="KW-0732">Signal</keyword>
<dbReference type="SMART" id="SM00181">
    <property type="entry name" value="EGF"/>
    <property type="match status" value="1"/>
</dbReference>
<sequence>MRILWVFVFCFLDVSDAVIDLTMISTAEVTNVDHFSISCINGERSPAQVELDIKKDNKILIFPKKPHFKVHKPRSREAVARDFRDLGHIGIFYCESTQEVPPLETATMINNFGRANFVPTHLTLTANKGETVHLSMQLLSSQKRDVTWKYNGNYYYMTHWNDMVNRTAVLSVENAAFANQGIYSASYVGDIPIQGAWMRLIVRDCPGKKWGPNCDKDCPECLNGGVCHDVDGDCICPPGFMGTRCETGLWRDTSLGAYADEYLQEEYPRTGDGVEQIELEVQRHQELILELSLDIDAELRRAADFPRSQRGDEREGASTSRFPSETEELERLREEVERSLLAGVSLHNQAAEMSKQLICYEAALVSKDQECWQLAAQLSSLHIGEAAGEEEESSPVPPMRETQCGGGVSSQAVKLKGSVSPLDVTDTDSDTGISSTHSQDSLSPCLDFPPPLDTDV</sequence>
<evidence type="ECO:0000259" key="4">
    <source>
        <dbReference type="PROSITE" id="PS50026"/>
    </source>
</evidence>
<protein>
    <submittedName>
        <fullName evidence="5">Tyrosine-protein kinase receptor Tie-1</fullName>
    </submittedName>
</protein>
<evidence type="ECO:0000256" key="2">
    <source>
        <dbReference type="SAM" id="MobiDB-lite"/>
    </source>
</evidence>
<comment type="caution">
    <text evidence="1">Lacks conserved residue(s) required for the propagation of feature annotation.</text>
</comment>
<dbReference type="CDD" id="cd00054">
    <property type="entry name" value="EGF_CA"/>
    <property type="match status" value="1"/>
</dbReference>
<keyword evidence="5" id="KW-0418">Kinase</keyword>
<dbReference type="InterPro" id="IPR000742">
    <property type="entry name" value="EGF"/>
</dbReference>
<feature type="disulfide bond" evidence="1">
    <location>
        <begin position="236"/>
        <end position="245"/>
    </location>
</feature>
<feature type="compositionally biased region" description="Pro residues" evidence="2">
    <location>
        <begin position="447"/>
        <end position="456"/>
    </location>
</feature>
<dbReference type="SUPFAM" id="SSF57196">
    <property type="entry name" value="EGF/Laminin"/>
    <property type="match status" value="1"/>
</dbReference>
<evidence type="ECO:0000256" key="1">
    <source>
        <dbReference type="PROSITE-ProRule" id="PRU00076"/>
    </source>
</evidence>
<feature type="domain" description="EGF-like" evidence="4">
    <location>
        <begin position="215"/>
        <end position="246"/>
    </location>
</feature>
<organism evidence="5 6">
    <name type="scientific">Liparis tanakae</name>
    <name type="common">Tanaka's snailfish</name>
    <dbReference type="NCBI Taxonomy" id="230148"/>
    <lineage>
        <taxon>Eukaryota</taxon>
        <taxon>Metazoa</taxon>
        <taxon>Chordata</taxon>
        <taxon>Craniata</taxon>
        <taxon>Vertebrata</taxon>
        <taxon>Euteleostomi</taxon>
        <taxon>Actinopterygii</taxon>
        <taxon>Neopterygii</taxon>
        <taxon>Teleostei</taxon>
        <taxon>Neoteleostei</taxon>
        <taxon>Acanthomorphata</taxon>
        <taxon>Eupercaria</taxon>
        <taxon>Perciformes</taxon>
        <taxon>Cottioidei</taxon>
        <taxon>Cottales</taxon>
        <taxon>Liparidae</taxon>
        <taxon>Liparis</taxon>
    </lineage>
</organism>
<dbReference type="Gene3D" id="2.60.40.10">
    <property type="entry name" value="Immunoglobulins"/>
    <property type="match status" value="1"/>
</dbReference>
<feature type="signal peptide" evidence="3">
    <location>
        <begin position="1"/>
        <end position="17"/>
    </location>
</feature>